<feature type="region of interest" description="Disordered" evidence="1">
    <location>
        <begin position="151"/>
        <end position="175"/>
    </location>
</feature>
<organism evidence="2 3">
    <name type="scientific">Rhodopirellula baltica SH28</name>
    <dbReference type="NCBI Taxonomy" id="993517"/>
    <lineage>
        <taxon>Bacteria</taxon>
        <taxon>Pseudomonadati</taxon>
        <taxon>Planctomycetota</taxon>
        <taxon>Planctomycetia</taxon>
        <taxon>Pirellulales</taxon>
        <taxon>Pirellulaceae</taxon>
        <taxon>Rhodopirellula</taxon>
    </lineage>
</organism>
<dbReference type="AlphaFoldDB" id="K5D6H6"/>
<accession>K5D6H6</accession>
<dbReference type="RefSeq" id="WP_007332122.1">
    <property type="nucleotide sequence ID" value="NZ_AMCW01000063.1"/>
</dbReference>
<sequence length="304" mass="33798">MAKYRKIDPRIWNDAKFRDLSDNAQLTFLFILTHPHMTPLGAMRSTMEGLAAEKGWTGKAFREAFTEASRQGLLIADEKACFVGVPNFLKYNQPESPNVVKSWIGSVDSIPECQAKNELLSRVSQYLDGLSEGFPKAFKEAFPKALVHPSLNQEQEQEQEPEQEQEQEPKEECAASAAATIDPALIDYCDWWNQLHDAGLVKARVQSGSPSDAIQKAWQKIQKEKTVREALERRDDIQTQLTGSSFAKRAGWLTAAKLLGGKNKDGEVIVLKLLEGGYADDKPVAVVSSGTRFDPNAKDFGHGF</sequence>
<gene>
    <name evidence="2" type="ORF">RBSH_02348</name>
</gene>
<name>K5D6H6_RHOBT</name>
<protein>
    <submittedName>
        <fullName evidence="2">Uncharacterized protein</fullName>
    </submittedName>
</protein>
<evidence type="ECO:0000256" key="1">
    <source>
        <dbReference type="SAM" id="MobiDB-lite"/>
    </source>
</evidence>
<proteinExistence type="predicted"/>
<evidence type="ECO:0000313" key="3">
    <source>
        <dbReference type="Proteomes" id="UP000007993"/>
    </source>
</evidence>
<reference evidence="2 3" key="1">
    <citation type="journal article" date="2013" name="Mar. Genomics">
        <title>Expression of sulfatases in Rhodopirellula baltica and the diversity of sulfatases in the genus Rhodopirellula.</title>
        <authorList>
            <person name="Wegner C.E."/>
            <person name="Richter-Heitmann T."/>
            <person name="Klindworth A."/>
            <person name="Klockow C."/>
            <person name="Richter M."/>
            <person name="Achstetter T."/>
            <person name="Glockner F.O."/>
            <person name="Harder J."/>
        </authorList>
    </citation>
    <scope>NUCLEOTIDE SEQUENCE [LARGE SCALE GENOMIC DNA]</scope>
    <source>
        <strain evidence="2 3">SH28</strain>
    </source>
</reference>
<dbReference type="Proteomes" id="UP000007993">
    <property type="component" value="Unassembled WGS sequence"/>
</dbReference>
<dbReference type="EMBL" id="AMCW01000063">
    <property type="protein sequence ID" value="EKK02312.1"/>
    <property type="molecule type" value="Genomic_DNA"/>
</dbReference>
<comment type="caution">
    <text evidence="2">The sequence shown here is derived from an EMBL/GenBank/DDBJ whole genome shotgun (WGS) entry which is preliminary data.</text>
</comment>
<feature type="compositionally biased region" description="Acidic residues" evidence="1">
    <location>
        <begin position="155"/>
        <end position="166"/>
    </location>
</feature>
<evidence type="ECO:0000313" key="2">
    <source>
        <dbReference type="EMBL" id="EKK02312.1"/>
    </source>
</evidence>
<dbReference type="PATRIC" id="fig|993517.3.peg.2542"/>